<proteinExistence type="predicted"/>
<dbReference type="EMBL" id="JAOSLC020000003">
    <property type="protein sequence ID" value="MDD7914397.1"/>
    <property type="molecule type" value="Genomic_DNA"/>
</dbReference>
<dbReference type="InterPro" id="IPR036196">
    <property type="entry name" value="Ptyr_pPase_sf"/>
</dbReference>
<sequence>MLKTPTITTKKFFEHVCKNSFINNERKSILLKVSKAIINELRKNGVVNINFICTNNSRRSQFGQIWSYFIAEYYNLNINSFSGGIDVTALHRNTIKTLQKAGFTFQLTDFSHQNPKYQITFEGSKESIIGFSKLYYNPINNEPFIAITTSNSANKNCPLIPKANYRFHLPFIDPKSSDRTKLQKETYLNTSKQIAAEINFIFFEVKKMLF</sequence>
<keyword evidence="2" id="KW-1185">Reference proteome</keyword>
<dbReference type="Gene3D" id="3.40.50.2300">
    <property type="match status" value="1"/>
</dbReference>
<name>A0ABT5S8F6_9FLAO</name>
<gene>
    <name evidence="1" type="ORF">N5A56_008185</name>
</gene>
<evidence type="ECO:0008006" key="3">
    <source>
        <dbReference type="Google" id="ProtNLM"/>
    </source>
</evidence>
<dbReference type="PANTHER" id="PTHR43428">
    <property type="entry name" value="ARSENATE REDUCTASE"/>
    <property type="match status" value="1"/>
</dbReference>
<reference evidence="1" key="1">
    <citation type="submission" date="2023-02" db="EMBL/GenBank/DDBJ databases">
        <title>Polaribacter ponticola sp. nov., isolated from seawater.</title>
        <authorList>
            <person name="Baek J.H."/>
            <person name="Kim J.M."/>
            <person name="Choi D.G."/>
            <person name="Jeon C.O."/>
        </authorList>
    </citation>
    <scope>NUCLEOTIDE SEQUENCE</scope>
    <source>
        <strain evidence="1">MSW5</strain>
    </source>
</reference>
<organism evidence="1 2">
    <name type="scientific">Polaribacter ponticola</name>
    <dbReference type="NCBI Taxonomy" id="2978475"/>
    <lineage>
        <taxon>Bacteria</taxon>
        <taxon>Pseudomonadati</taxon>
        <taxon>Bacteroidota</taxon>
        <taxon>Flavobacteriia</taxon>
        <taxon>Flavobacteriales</taxon>
        <taxon>Flavobacteriaceae</taxon>
    </lineage>
</organism>
<dbReference type="Proteomes" id="UP001151478">
    <property type="component" value="Unassembled WGS sequence"/>
</dbReference>
<dbReference type="RefSeq" id="WP_265725018.1">
    <property type="nucleotide sequence ID" value="NZ_JAOSLC020000003.1"/>
</dbReference>
<evidence type="ECO:0000313" key="1">
    <source>
        <dbReference type="EMBL" id="MDD7914397.1"/>
    </source>
</evidence>
<accession>A0ABT5S8F6</accession>
<comment type="caution">
    <text evidence="1">The sequence shown here is derived from an EMBL/GenBank/DDBJ whole genome shotgun (WGS) entry which is preliminary data.</text>
</comment>
<dbReference type="SUPFAM" id="SSF52788">
    <property type="entry name" value="Phosphotyrosine protein phosphatases I"/>
    <property type="match status" value="1"/>
</dbReference>
<evidence type="ECO:0000313" key="2">
    <source>
        <dbReference type="Proteomes" id="UP001151478"/>
    </source>
</evidence>
<dbReference type="PANTHER" id="PTHR43428:SF1">
    <property type="entry name" value="ARSENATE REDUCTASE"/>
    <property type="match status" value="1"/>
</dbReference>
<protein>
    <recommendedName>
        <fullName evidence="3">Protein-tyrosine-phosphatase</fullName>
    </recommendedName>
</protein>